<feature type="region of interest" description="Disordered" evidence="1">
    <location>
        <begin position="269"/>
        <end position="290"/>
    </location>
</feature>
<sequence length="313" mass="35566">MRDYGVTAEPIAEARRWCGECDRRTRLTADGRRCDRCNPLAGRDEDPYRRRAWCGECDQNDRMIRDTSGARKCRRCHPLGRPPAQWPMHDVPVGYTEQLMACEWLCYISPTLRRVGGDRLRLLLQRWFDTGWTPRDVVYALDHLPTGEAQPGDVPTATSDPKITEAYVKRRLRGWLDEEQNPLPAINQQISGNRERLVAAQLAAREAWQRRARLAVPPQRSAAAAQARAIARDAAARGRRRRQEADERERERRHAELASQREAAAHWQALLGDAAPPPAPEPANQRLRAALSGPTQVISLQTLWEVARANRGE</sequence>
<feature type="compositionally biased region" description="Low complexity" evidence="1">
    <location>
        <begin position="220"/>
        <end position="229"/>
    </location>
</feature>
<keyword evidence="3" id="KW-1185">Reference proteome</keyword>
<evidence type="ECO:0000313" key="2">
    <source>
        <dbReference type="EMBL" id="GLI01413.1"/>
    </source>
</evidence>
<dbReference type="EMBL" id="BSDI01000044">
    <property type="protein sequence ID" value="GLI01413.1"/>
    <property type="molecule type" value="Genomic_DNA"/>
</dbReference>
<proteinExistence type="predicted"/>
<gene>
    <name evidence="2" type="ORF">Pa4123_66890</name>
</gene>
<reference evidence="2" key="1">
    <citation type="submission" date="2022-12" db="EMBL/GenBank/DDBJ databases">
        <title>New Phytohabitans aurantiacus sp. RD004123 nov., an actinomycete isolated from soil.</title>
        <authorList>
            <person name="Triningsih D.W."/>
            <person name="Harunari E."/>
            <person name="Igarashi Y."/>
        </authorList>
    </citation>
    <scope>NUCLEOTIDE SEQUENCE</scope>
    <source>
        <strain evidence="2">RD004123</strain>
    </source>
</reference>
<dbReference type="RefSeq" id="WP_281902420.1">
    <property type="nucleotide sequence ID" value="NZ_BSDI01000044.1"/>
</dbReference>
<feature type="compositionally biased region" description="Basic and acidic residues" evidence="1">
    <location>
        <begin position="243"/>
        <end position="254"/>
    </location>
</feature>
<organism evidence="2 3">
    <name type="scientific">Phytohabitans aurantiacus</name>
    <dbReference type="NCBI Taxonomy" id="3016789"/>
    <lineage>
        <taxon>Bacteria</taxon>
        <taxon>Bacillati</taxon>
        <taxon>Actinomycetota</taxon>
        <taxon>Actinomycetes</taxon>
        <taxon>Micromonosporales</taxon>
        <taxon>Micromonosporaceae</taxon>
    </lineage>
</organism>
<evidence type="ECO:0000256" key="1">
    <source>
        <dbReference type="SAM" id="MobiDB-lite"/>
    </source>
</evidence>
<protein>
    <submittedName>
        <fullName evidence="2">Uncharacterized protein</fullName>
    </submittedName>
</protein>
<accession>A0ABQ5R5E6</accession>
<dbReference type="Proteomes" id="UP001144280">
    <property type="component" value="Unassembled WGS sequence"/>
</dbReference>
<evidence type="ECO:0000313" key="3">
    <source>
        <dbReference type="Proteomes" id="UP001144280"/>
    </source>
</evidence>
<feature type="region of interest" description="Disordered" evidence="1">
    <location>
        <begin position="219"/>
        <end position="254"/>
    </location>
</feature>
<comment type="caution">
    <text evidence="2">The sequence shown here is derived from an EMBL/GenBank/DDBJ whole genome shotgun (WGS) entry which is preliminary data.</text>
</comment>
<name>A0ABQ5R5E6_9ACTN</name>